<sequence>MVKKIISFVLILTLGFGVSVKEVFAENTANISSYDLESIMKGEAQWLKEIQLPNGAIPMNKLATDNKYKVIPYFSNIALLGILEVPGYEEVVKKYLDWYISHLNANDYNGLTGTVYDYYYKITDNGLVEISTNDYDSTDSYAATFLSLVRKYYEKTGDIDYLNSHKEQIETIAQVIISTLDSDGLTWAKPNYKVKYLMDNSEVRKGLEDAVWLFREVYKDEEKATMYSSYLKKVDKGIESLWDEELGIYHAYKDEKGNLGATNMQTFYPDATAQLFPIWTGHISPSSERALTLYNKFNHYHSGWPVLNTTDEYPWAMIAYTAAILGDKTRVEIFLDAVKKKYIDTGRNNPTWYCMESGLTILAAKIISNIPSVEKSISILSPQNQETIENLPFNIIGKSSGGDKVELEIVRDIDRETETVELQVYQDGNWEYKINDLLNNSYTIIAKLKDKFDNIYETTSIKINVKVDYGKMPDIKNVVLESNKKVLKRWDTAQLSLKIVFVDGEEVINLDASNMDIKYVCDKPDMVMLTSSGRLTLIKLDKEVNMIKVWAYLTFNHSRLKSDILNIEISQEPPSFYDKIIDLQTDYIDKYILPNGAIATQIEKTNDATNFIIDPYKANIIAMALLERPEYIEKVKAYVKWYINHFNWPDSDGLYGTVDKYWFDPNTGKEKSIGKSDSPAATSATFISLIKKYYEVTGDSQFLITYKYQIDVIGGIIIQTIDTKTTPYSKLVKKDDGLVWTNLVQRVKDIKTNSEALRGLEDIVWLFEKVYKDKNGADFYNVFYDLVKNSIEEHFWDSKSNTYIVLIDEDGKVQESNESWKILFPILTKVVPADSNRAKEIYEKLNEEYPLWFQNIFTDFSGYMGYVSSIMKDKQKLDSYLNYVDKNYPYGTLWNSYLAALVILSSANGKNISNIEEPQPTPSPELQPTPSPEPKTSSETKGVEVSQGKVIESADKAVLVVDEIKVSKDIKDSTRKEVQFDLTNISTKSVKALEIPVSVLNLIAENQKDVIVKSDEIALKFESKVLAVSKEVLDLINKEGSITLTIEKKSKPEANAYKPVSNAYDITIKAGESKIKLESPVKLTFEVKDAKDIRKVGVYYLNEATGKWEYVGGKVDKNTNTVTAEVKHFSTYGAFEYDKQFKDVPKDFWAYDVINVLASKHIIKGMDDDNFAPNAKITRAEFAALMIRALGIPEEPYKGEFEDVKAGAWYANAIEAAYRAGIMMGDGKKMRPDDPITREEMAAVIMRVYAKMTGYKEENIGNTVFKDNDSISEWARNVVANAAKLGIVKGYEDNTFRAKNNATRAEGVTLLYRILEKLQVL</sequence>
<dbReference type="Pfam" id="PF00395">
    <property type="entry name" value="SLH"/>
    <property type="match status" value="3"/>
</dbReference>
<dbReference type="InterPro" id="IPR001119">
    <property type="entry name" value="SLH_dom"/>
</dbReference>
<name>Q8R7J4_CALS4</name>
<dbReference type="PANTHER" id="PTHR43308:SF5">
    <property type="entry name" value="S-LAYER PROTEIN _ PEPTIDOGLYCAN ENDO-BETA-N-ACETYLGLUCOSAMINIDASE"/>
    <property type="match status" value="1"/>
</dbReference>
<proteinExistence type="predicted"/>
<dbReference type="GO" id="GO:0005975">
    <property type="term" value="P:carbohydrate metabolic process"/>
    <property type="evidence" value="ECO:0007669"/>
    <property type="project" value="InterPro"/>
</dbReference>
<feature type="domain" description="SLH" evidence="3">
    <location>
        <begin position="1137"/>
        <end position="1200"/>
    </location>
</feature>
<dbReference type="HOGENOM" id="CLU_259821_0_0_9"/>
<feature type="region of interest" description="Disordered" evidence="2">
    <location>
        <begin position="913"/>
        <end position="946"/>
    </location>
</feature>
<dbReference type="InterPro" id="IPR051465">
    <property type="entry name" value="Cell_Envelope_Struct_Comp"/>
</dbReference>
<keyword evidence="1" id="KW-0677">Repeat</keyword>
<dbReference type="InterPro" id="IPR008928">
    <property type="entry name" value="6-hairpin_glycosidase_sf"/>
</dbReference>
<feature type="compositionally biased region" description="Pro residues" evidence="2">
    <location>
        <begin position="919"/>
        <end position="933"/>
    </location>
</feature>
<evidence type="ECO:0000256" key="1">
    <source>
        <dbReference type="ARBA" id="ARBA00022737"/>
    </source>
</evidence>
<gene>
    <name evidence="4" type="ordered locus">TTE2411</name>
</gene>
<reference evidence="4 5" key="1">
    <citation type="journal article" date="2002" name="Genome Res.">
        <title>A complete sequence of the T. tengcongensis genome.</title>
        <authorList>
            <person name="Bao Q."/>
            <person name="Tian Y."/>
            <person name="Li W."/>
            <person name="Xu Z."/>
            <person name="Xuan Z."/>
            <person name="Hu S."/>
            <person name="Dong W."/>
            <person name="Yang J."/>
            <person name="Chen Y."/>
            <person name="Xue Y."/>
            <person name="Xu Y."/>
            <person name="Lai X."/>
            <person name="Huang L."/>
            <person name="Dong X."/>
            <person name="Ma Y."/>
            <person name="Ling L."/>
            <person name="Tan H."/>
            <person name="Chen R."/>
            <person name="Wang J."/>
            <person name="Yu J."/>
            <person name="Yang H."/>
        </authorList>
    </citation>
    <scope>NUCLEOTIDE SEQUENCE [LARGE SCALE GENOMIC DNA]</scope>
    <source>
        <strain evidence="5">DSM 15242 / JCM 11007 / NBRC 100824 / MB4</strain>
    </source>
</reference>
<organism evidence="4 5">
    <name type="scientific">Caldanaerobacter subterraneus subsp. tengcongensis (strain DSM 15242 / JCM 11007 / NBRC 100824 / MB4)</name>
    <name type="common">Thermoanaerobacter tengcongensis</name>
    <dbReference type="NCBI Taxonomy" id="273068"/>
    <lineage>
        <taxon>Bacteria</taxon>
        <taxon>Bacillati</taxon>
        <taxon>Bacillota</taxon>
        <taxon>Clostridia</taxon>
        <taxon>Thermoanaerobacterales</taxon>
        <taxon>Thermoanaerobacteraceae</taxon>
        <taxon>Caldanaerobacter</taxon>
    </lineage>
</organism>
<protein>
    <submittedName>
        <fullName evidence="4">S-layer homology domain protein</fullName>
    </submittedName>
</protein>
<evidence type="ECO:0000259" key="3">
    <source>
        <dbReference type="PROSITE" id="PS51272"/>
    </source>
</evidence>
<dbReference type="eggNOG" id="COG3408">
    <property type="taxonomic scope" value="Bacteria"/>
</dbReference>
<dbReference type="SUPFAM" id="SSF48208">
    <property type="entry name" value="Six-hairpin glycosidases"/>
    <property type="match status" value="2"/>
</dbReference>
<dbReference type="PANTHER" id="PTHR43308">
    <property type="entry name" value="OUTER MEMBRANE PROTEIN ALPHA-RELATED"/>
    <property type="match status" value="1"/>
</dbReference>
<dbReference type="Proteomes" id="UP000000555">
    <property type="component" value="Chromosome"/>
</dbReference>
<dbReference type="STRING" id="273068.TTE2411"/>
<dbReference type="KEGG" id="tte:TTE2411"/>
<dbReference type="OrthoDB" id="900053at2"/>
<evidence type="ECO:0000313" key="4">
    <source>
        <dbReference type="EMBL" id="AAM25549.1"/>
    </source>
</evidence>
<dbReference type="Gene3D" id="1.50.10.10">
    <property type="match status" value="2"/>
</dbReference>
<keyword evidence="5" id="KW-1185">Reference proteome</keyword>
<feature type="domain" description="SLH" evidence="3">
    <location>
        <begin position="1262"/>
        <end position="1321"/>
    </location>
</feature>
<accession>Q8R7J4</accession>
<dbReference type="InterPro" id="IPR012341">
    <property type="entry name" value="6hp_glycosidase-like_sf"/>
</dbReference>
<evidence type="ECO:0000256" key="2">
    <source>
        <dbReference type="SAM" id="MobiDB-lite"/>
    </source>
</evidence>
<evidence type="ECO:0000313" key="5">
    <source>
        <dbReference type="Proteomes" id="UP000000555"/>
    </source>
</evidence>
<dbReference type="PROSITE" id="PS51272">
    <property type="entry name" value="SLH"/>
    <property type="match status" value="3"/>
</dbReference>
<dbReference type="EMBL" id="AE008691">
    <property type="protein sequence ID" value="AAM25549.1"/>
    <property type="molecule type" value="Genomic_DNA"/>
</dbReference>
<feature type="domain" description="SLH" evidence="3">
    <location>
        <begin position="1201"/>
        <end position="1259"/>
    </location>
</feature>